<dbReference type="Proteomes" id="UP001479436">
    <property type="component" value="Unassembled WGS sequence"/>
</dbReference>
<evidence type="ECO:0008006" key="3">
    <source>
        <dbReference type="Google" id="ProtNLM"/>
    </source>
</evidence>
<dbReference type="EMBL" id="JASJQH010010735">
    <property type="protein sequence ID" value="KAK9670773.1"/>
    <property type="molecule type" value="Genomic_DNA"/>
</dbReference>
<dbReference type="CDD" id="cd00882">
    <property type="entry name" value="Ras_like_GTPase"/>
    <property type="match status" value="1"/>
</dbReference>
<organism evidence="1 2">
    <name type="scientific">Basidiobolus ranarum</name>
    <dbReference type="NCBI Taxonomy" id="34480"/>
    <lineage>
        <taxon>Eukaryota</taxon>
        <taxon>Fungi</taxon>
        <taxon>Fungi incertae sedis</taxon>
        <taxon>Zoopagomycota</taxon>
        <taxon>Entomophthoromycotina</taxon>
        <taxon>Basidiobolomycetes</taxon>
        <taxon>Basidiobolales</taxon>
        <taxon>Basidiobolaceae</taxon>
        <taxon>Basidiobolus</taxon>
    </lineage>
</organism>
<dbReference type="Gene3D" id="3.40.50.300">
    <property type="entry name" value="P-loop containing nucleotide triphosphate hydrolases"/>
    <property type="match status" value="1"/>
</dbReference>
<name>A0ABR2VLB9_9FUNG</name>
<evidence type="ECO:0000313" key="1">
    <source>
        <dbReference type="EMBL" id="KAK9670773.1"/>
    </source>
</evidence>
<reference evidence="1 2" key="1">
    <citation type="submission" date="2023-04" db="EMBL/GenBank/DDBJ databases">
        <title>Genome of Basidiobolus ranarum AG-B5.</title>
        <authorList>
            <person name="Stajich J.E."/>
            <person name="Carter-House D."/>
            <person name="Gryganskyi A."/>
        </authorList>
    </citation>
    <scope>NUCLEOTIDE SEQUENCE [LARGE SCALE GENOMIC DNA]</scope>
    <source>
        <strain evidence="1 2">AG-B5</strain>
    </source>
</reference>
<gene>
    <name evidence="1" type="ORF">K7432_017497</name>
</gene>
<comment type="caution">
    <text evidence="1">The sequence shown here is derived from an EMBL/GenBank/DDBJ whole genome shotgun (WGS) entry which is preliminary data.</text>
</comment>
<sequence length="292" mass="32178">MGNCFSGLNKEKIYEDKREKKVSGAVSAIVVGVTGRGKSSVANALVQRTIISDKQNYFPVGAGGVRVTDKAAIGAGCGWQVVDTVGSSDGYGDGTKEGSIQHIKDFIEQVCKIRISFNYIIFVAKGDGLEASDETAWSMFREIFRGCKNNLVIVFTSTTQRWVDDNIDELKRAFYPCKLFVGVSLPGVSANAYSDEYTDVRIQRDERIRTESINHLCNVLMNNLINVGTCTPNMYKYSQKERVELASCALEVGEDTIKSMGWGQSESRILNLGRDVEVFASNAVHAIVSYLF</sequence>
<proteinExistence type="predicted"/>
<keyword evidence="2" id="KW-1185">Reference proteome</keyword>
<evidence type="ECO:0000313" key="2">
    <source>
        <dbReference type="Proteomes" id="UP001479436"/>
    </source>
</evidence>
<accession>A0ABR2VLB9</accession>
<dbReference type="InterPro" id="IPR027417">
    <property type="entry name" value="P-loop_NTPase"/>
</dbReference>
<dbReference type="SUPFAM" id="SSF52540">
    <property type="entry name" value="P-loop containing nucleoside triphosphate hydrolases"/>
    <property type="match status" value="1"/>
</dbReference>
<protein>
    <recommendedName>
        <fullName evidence="3">AIG1-type G domain-containing protein</fullName>
    </recommendedName>
</protein>